<gene>
    <name evidence="1" type="ORF">SPACI_012850</name>
</gene>
<dbReference type="RefSeq" id="WP_093794839.1">
    <property type="nucleotide sequence ID" value="NZ_CP155571.1"/>
</dbReference>
<keyword evidence="2" id="KW-1185">Reference proteome</keyword>
<dbReference type="EMBL" id="CP155571">
    <property type="protein sequence ID" value="XFO71270.1"/>
    <property type="molecule type" value="Genomic_DNA"/>
</dbReference>
<evidence type="ECO:0000313" key="1">
    <source>
        <dbReference type="EMBL" id="XFO71270.1"/>
    </source>
</evidence>
<evidence type="ECO:0000313" key="2">
    <source>
        <dbReference type="Proteomes" id="UP000216052"/>
    </source>
</evidence>
<evidence type="ECO:0008006" key="3">
    <source>
        <dbReference type="Google" id="ProtNLM"/>
    </source>
</evidence>
<dbReference type="Pfam" id="PF08665">
    <property type="entry name" value="PglZ"/>
    <property type="match status" value="1"/>
</dbReference>
<protein>
    <recommendedName>
        <fullName evidence="3">PglZ domain protein</fullName>
    </recommendedName>
</protein>
<name>A0ABZ3IZ47_SPOA4</name>
<organism evidence="1 2">
    <name type="scientific">Sporomusa acidovorans (strain ATCC 49682 / DSM 3132 / Mol)</name>
    <dbReference type="NCBI Taxonomy" id="1123286"/>
    <lineage>
        <taxon>Bacteria</taxon>
        <taxon>Bacillati</taxon>
        <taxon>Bacillota</taxon>
        <taxon>Negativicutes</taxon>
        <taxon>Selenomonadales</taxon>
        <taxon>Sporomusaceae</taxon>
        <taxon>Sporomusa</taxon>
    </lineage>
</organism>
<dbReference type="Proteomes" id="UP000216052">
    <property type="component" value="Chromosome"/>
</dbReference>
<proteinExistence type="predicted"/>
<accession>A0ABZ3IZ47</accession>
<reference evidence="1" key="1">
    <citation type="submission" date="2024-05" db="EMBL/GenBank/DDBJ databases">
        <title>Isolation and characterization of Sporomusa carbonis sp. nov., a carboxydotrophic hydrogenogen in the genus of Sporomusa isolated from a charcoal burning pile.</title>
        <authorList>
            <person name="Boeer T."/>
            <person name="Rosenbaum F."/>
            <person name="Eysell L."/>
            <person name="Mueller V."/>
            <person name="Daniel R."/>
            <person name="Poehlein A."/>
        </authorList>
    </citation>
    <scope>NUCLEOTIDE SEQUENCE [LARGE SCALE GENOMIC DNA]</scope>
    <source>
        <strain evidence="1">DSM 3132</strain>
    </source>
</reference>
<sequence length="177" mass="20505">MIVIISDAFRYETGRYLYQKLQEDAQCTATLDAMMGVLPSYTRLGMAALLPHMTLEITDDFKVLKDGAVQKITNLIASLDFIQSEPVSDVVKATSYKLFFISEDNEKISSECMYVADKKDVDPQKRIFRLRFTFKNRQYDKSKKYYLVAYDMKNDLEVLRYDVVMDIAFANDFGFNV</sequence>